<proteinExistence type="inferred from homology"/>
<dbReference type="RefSeq" id="WP_187996365.1">
    <property type="nucleotide sequence ID" value="NZ_JACEXG010000002.1"/>
</dbReference>
<dbReference type="EMBL" id="JAFFJS010000002">
    <property type="protein sequence ID" value="MBM9433041.1"/>
    <property type="molecule type" value="Genomic_DNA"/>
</dbReference>
<dbReference type="PANTHER" id="PTHR43272">
    <property type="entry name" value="LONG-CHAIN-FATTY-ACID--COA LIGASE"/>
    <property type="match status" value="1"/>
</dbReference>
<dbReference type="Pfam" id="PF00501">
    <property type="entry name" value="AMP-binding"/>
    <property type="match status" value="1"/>
</dbReference>
<dbReference type="InterPro" id="IPR020845">
    <property type="entry name" value="AMP-binding_CS"/>
</dbReference>
<evidence type="ECO:0000256" key="5">
    <source>
        <dbReference type="ARBA" id="ARBA00032875"/>
    </source>
</evidence>
<dbReference type="Gene3D" id="3.40.50.12780">
    <property type="entry name" value="N-terminal domain of ligase-like"/>
    <property type="match status" value="1"/>
</dbReference>
<dbReference type="GO" id="GO:0016874">
    <property type="term" value="F:ligase activity"/>
    <property type="evidence" value="ECO:0007669"/>
    <property type="project" value="UniProtKB-KW"/>
</dbReference>
<evidence type="ECO:0000256" key="2">
    <source>
        <dbReference type="ARBA" id="ARBA00022598"/>
    </source>
</evidence>
<evidence type="ECO:0000256" key="3">
    <source>
        <dbReference type="ARBA" id="ARBA00022832"/>
    </source>
</evidence>
<feature type="domain" description="AMP-dependent synthetase/ligase" evidence="6">
    <location>
        <begin position="28"/>
        <end position="439"/>
    </location>
</feature>
<dbReference type="InterPro" id="IPR000873">
    <property type="entry name" value="AMP-dep_synth/lig_dom"/>
</dbReference>
<reference evidence="8" key="1">
    <citation type="submission" date="2021-02" db="EMBL/GenBank/DDBJ databases">
        <title>Leucobacter sp. CX169.</title>
        <authorList>
            <person name="Cheng Y."/>
        </authorList>
    </citation>
    <scope>NUCLEOTIDE SEQUENCE [LARGE SCALE GENOMIC DNA]</scope>
    <source>
        <strain evidence="8">JY899</strain>
    </source>
</reference>
<gene>
    <name evidence="7" type="ORF">JVW63_04910</name>
</gene>
<dbReference type="Proteomes" id="UP000705983">
    <property type="component" value="Unassembled WGS sequence"/>
</dbReference>
<comment type="similarity">
    <text evidence="1">Belongs to the ATP-dependent AMP-binding enzyme family.</text>
</comment>
<evidence type="ECO:0000313" key="7">
    <source>
        <dbReference type="EMBL" id="MBM9433041.1"/>
    </source>
</evidence>
<evidence type="ECO:0000256" key="4">
    <source>
        <dbReference type="ARBA" id="ARBA00023098"/>
    </source>
</evidence>
<dbReference type="Pfam" id="PF23562">
    <property type="entry name" value="AMP-binding_C_3"/>
    <property type="match status" value="1"/>
</dbReference>
<evidence type="ECO:0000313" key="8">
    <source>
        <dbReference type="Proteomes" id="UP000705983"/>
    </source>
</evidence>
<dbReference type="PROSITE" id="PS00455">
    <property type="entry name" value="AMP_BINDING"/>
    <property type="match status" value="1"/>
</dbReference>
<evidence type="ECO:0000259" key="6">
    <source>
        <dbReference type="Pfam" id="PF00501"/>
    </source>
</evidence>
<keyword evidence="2 7" id="KW-0436">Ligase</keyword>
<evidence type="ECO:0000256" key="1">
    <source>
        <dbReference type="ARBA" id="ARBA00006432"/>
    </source>
</evidence>
<dbReference type="CDD" id="cd05907">
    <property type="entry name" value="VL_LC_FACS_like"/>
    <property type="match status" value="1"/>
</dbReference>
<protein>
    <recommendedName>
        <fullName evidence="5">Acyl-CoA synthetase</fullName>
    </recommendedName>
</protein>
<dbReference type="PANTHER" id="PTHR43272:SF32">
    <property type="entry name" value="AMP-DEPENDENT SYNTHETASE_LIGASE DOMAIN-CONTAINING PROTEIN"/>
    <property type="match status" value="1"/>
</dbReference>
<accession>A0ABS2TEG0</accession>
<keyword evidence="4" id="KW-0443">Lipid metabolism</keyword>
<sequence length="612" mass="66748">MTEHDRPVSYTEANVTIAEEHNLAKLLRDRVEECPNQVAIEFKSALGESWNPITYRQFEDNVRALARGFVALGLRPGERVGIMSPTRYEWSLIDFALWYAGASGIPIYETSSRSQAEWILSDSACRFVIVENTALRDTVTPLVESVESLEKVFVIDDDCVGELIRLGESLDLAQADREIDSRIAATTASDIATIIYTSGTTGRPKGVELTHRNLLHVVINGPADPELNKIIAHPTAKTLLFLPMAHVFARFVSILALEAGAVLGHSPDTKNLVADMQSFKPTFVLAVPRVFEKVYNAADAKANASKVKGPIFRRFAKVAIAYSRALQTPEGPSPVLKAQHHLGEKLVYSTLKELLGGELTNSISGGGPLGERLGHFFRGAGITIYEGYGLTETSAPTTVNRPGNLKVGTIGPAYPGALVAIDTDGEILVKGDHVFAGYHNNEEATRESFTEDGWFKTGDLGSMDDEGYVTITGRKKEIIVTAGGKNVAPAVLEDRLRGHPIVSQVVVVGDNRPFIGALVTLDADMLPGWLSNKGLPPMTIDEAAENPQVIAALDKAVTRANEAVSRAESIRKFNILTTDFTVDNDYLTPSLKVKRHKVLTDFENEIEKIYTR</sequence>
<dbReference type="SUPFAM" id="SSF56801">
    <property type="entry name" value="Acetyl-CoA synthetase-like"/>
    <property type="match status" value="1"/>
</dbReference>
<keyword evidence="3" id="KW-0276">Fatty acid metabolism</keyword>
<keyword evidence="8" id="KW-1185">Reference proteome</keyword>
<name>A0ABS2TEG0_9ACTO</name>
<comment type="caution">
    <text evidence="7">The sequence shown here is derived from an EMBL/GenBank/DDBJ whole genome shotgun (WGS) entry which is preliminary data.</text>
</comment>
<dbReference type="InterPro" id="IPR042099">
    <property type="entry name" value="ANL_N_sf"/>
</dbReference>
<organism evidence="7 8">
    <name type="scientific">Flaviflexus equikiangi</name>
    <dbReference type="NCBI Taxonomy" id="2758573"/>
    <lineage>
        <taxon>Bacteria</taxon>
        <taxon>Bacillati</taxon>
        <taxon>Actinomycetota</taxon>
        <taxon>Actinomycetes</taxon>
        <taxon>Actinomycetales</taxon>
        <taxon>Actinomycetaceae</taxon>
        <taxon>Flaviflexus</taxon>
    </lineage>
</organism>